<evidence type="ECO:0000256" key="1">
    <source>
        <dbReference type="SAM" id="MobiDB-lite"/>
    </source>
</evidence>
<dbReference type="AlphaFoldDB" id="A0A0F8UHR8"/>
<feature type="region of interest" description="Disordered" evidence="1">
    <location>
        <begin position="809"/>
        <end position="830"/>
    </location>
</feature>
<dbReference type="OrthoDB" id="5366531at2759"/>
<protein>
    <submittedName>
        <fullName evidence="2">Uncharacterized protein</fullName>
    </submittedName>
</protein>
<dbReference type="EMBL" id="JYKN01001739">
    <property type="protein sequence ID" value="KKK19214.1"/>
    <property type="molecule type" value="Genomic_DNA"/>
</dbReference>
<dbReference type="Proteomes" id="UP000034947">
    <property type="component" value="Unassembled WGS sequence"/>
</dbReference>
<comment type="caution">
    <text evidence="2">The sequence shown here is derived from an EMBL/GenBank/DDBJ whole genome shotgun (WGS) entry which is preliminary data.</text>
</comment>
<dbReference type="VEuPathDB" id="FungiDB:P175DRAFT_0497323"/>
<evidence type="ECO:0000313" key="3">
    <source>
        <dbReference type="Proteomes" id="UP000034947"/>
    </source>
</evidence>
<keyword evidence="3" id="KW-1185">Reference proteome</keyword>
<feature type="region of interest" description="Disordered" evidence="1">
    <location>
        <begin position="87"/>
        <end position="106"/>
    </location>
</feature>
<evidence type="ECO:0000313" key="2">
    <source>
        <dbReference type="EMBL" id="KKK19214.1"/>
    </source>
</evidence>
<reference evidence="2 3" key="1">
    <citation type="submission" date="2015-02" db="EMBL/GenBank/DDBJ databases">
        <title>Draft Genome Sequences of Two Closely-Related Aflatoxigenic Aspergillus Species Obtained from the Cote d'Ivoire.</title>
        <authorList>
            <person name="Moore G.G."/>
            <person name="Beltz S.B."/>
            <person name="Mack B.M."/>
        </authorList>
    </citation>
    <scope>NUCLEOTIDE SEQUENCE [LARGE SCALE GENOMIC DNA]</scope>
    <source>
        <strain evidence="2 3">SRRC1432</strain>
    </source>
</reference>
<gene>
    <name evidence="2" type="ORF">AOCH_002893</name>
</gene>
<feature type="compositionally biased region" description="Polar residues" evidence="1">
    <location>
        <begin position="87"/>
        <end position="104"/>
    </location>
</feature>
<name>A0A0F8UHR8_9EURO</name>
<accession>A0A0F8UHR8</accession>
<organism evidence="2 3">
    <name type="scientific">Aspergillus ochraceoroseus</name>
    <dbReference type="NCBI Taxonomy" id="138278"/>
    <lineage>
        <taxon>Eukaryota</taxon>
        <taxon>Fungi</taxon>
        <taxon>Dikarya</taxon>
        <taxon>Ascomycota</taxon>
        <taxon>Pezizomycotina</taxon>
        <taxon>Eurotiomycetes</taxon>
        <taxon>Eurotiomycetidae</taxon>
        <taxon>Eurotiales</taxon>
        <taxon>Aspergillaceae</taxon>
        <taxon>Aspergillus</taxon>
        <taxon>Aspergillus subgen. Nidulantes</taxon>
    </lineage>
</organism>
<proteinExistence type="predicted"/>
<sequence length="830" mass="94950">MRPALLRLLRRPSALSVIDSLISSPLGIEQLENGLRHICCRCETLNPRFQNRASRIKPGKPAHNELPSRATRHASGFRVHEIRTLPTNSGINSESGRSISNGDSPVSWKQLGLDPERLELESDVGHTRDIGTRLVDDPSHQTDFSLWLELLRYRQRRYGDNGTLDIWEGLMTRVGGLHLPVEGETSDVLWQSFVDLGFKRQGILNELADYSLVLWNKTGKRWPRLYQSIVGEFIQRGMTHQAVNWHKRLQHPHLSRPNDIFQCFKPIASFSTNPVRHPAGFARPQEWTLASRLSALRTICKYTKGHRVYGLVLSALLEEGSLKEALQMHHFLVQRGDHPRSYDDLRSLLQYTKGHGSISTYNQLRQYAKRRFFKQHKQTEAVDLDTPTDESSKSNPGEWMEEKQFKDDFGARIFATKALNFEMILSGLKMFGVPAIGPQSLREMATRARGSQDILKKLGQLEEGGISIGNSVFSRLLRRLAIENREIVLSDLIGSDQHPDMLEDAETQESLLVGYYTVRDWRQYNLTLAVLRELLGEGPKLFDVHIRKHIAAGEWAMTSKVVDEMLAQSAIPSSETITFMVKQALSLRKPGVGPVQQPNVCPTQEVTFVFRVLQRIVQAGAEVSPRLWIELIKRFGMTDNWDELRSCCLWLARHYSPHHTLATPKSSESAQSITPILPRAHNHQILRRIFTRQLQDAIIAWGFTIQPPSRVRTYLATGVKGDKLVPFVRGIVLLRELKQIGVHLQLRRIPRTCRQRFTILYGRPIFSNRPKNRALRRENPYVAEQVIADINRAWGEPLFSDQERNRLDRAMYTPSYRPRPRARLGPSTVQ</sequence>